<dbReference type="InterPro" id="IPR004895">
    <property type="entry name" value="Prenylated_rab_accept_PRA1"/>
</dbReference>
<accession>A0AAQ3KNA5</accession>
<evidence type="ECO:0000256" key="6">
    <source>
        <dbReference type="ARBA" id="ARBA00023136"/>
    </source>
</evidence>
<dbReference type="AlphaFoldDB" id="A0AAQ3KNA5"/>
<keyword evidence="5 7" id="KW-1133">Transmembrane helix</keyword>
<evidence type="ECO:0000256" key="8">
    <source>
        <dbReference type="SAM" id="MobiDB-lite"/>
    </source>
</evidence>
<evidence type="ECO:0000256" key="4">
    <source>
        <dbReference type="ARBA" id="ARBA00022692"/>
    </source>
</evidence>
<dbReference type="Proteomes" id="UP001327560">
    <property type="component" value="Chromosome 6"/>
</dbReference>
<evidence type="ECO:0000256" key="2">
    <source>
        <dbReference type="ARBA" id="ARBA00004141"/>
    </source>
</evidence>
<reference evidence="9 10" key="1">
    <citation type="submission" date="2023-10" db="EMBL/GenBank/DDBJ databases">
        <title>Chromosome-scale genome assembly provides insights into flower coloration mechanisms of Canna indica.</title>
        <authorList>
            <person name="Li C."/>
        </authorList>
    </citation>
    <scope>NUCLEOTIDE SEQUENCE [LARGE SCALE GENOMIC DNA]</scope>
    <source>
        <tissue evidence="9">Flower</tissue>
    </source>
</reference>
<dbReference type="GO" id="GO:0005783">
    <property type="term" value="C:endoplasmic reticulum"/>
    <property type="evidence" value="ECO:0007669"/>
    <property type="project" value="UniProtKB-ARBA"/>
</dbReference>
<dbReference type="GO" id="GO:0016192">
    <property type="term" value="P:vesicle-mediated transport"/>
    <property type="evidence" value="ECO:0007669"/>
    <property type="project" value="TreeGrafter"/>
</dbReference>
<comment type="function">
    <text evidence="1 7">May be involved in both secretory and endocytic intracellular trafficking in the endosomal/prevacuolar compartments.</text>
</comment>
<evidence type="ECO:0000256" key="7">
    <source>
        <dbReference type="RuleBase" id="RU363107"/>
    </source>
</evidence>
<feature type="transmembrane region" description="Helical" evidence="7">
    <location>
        <begin position="186"/>
        <end position="204"/>
    </location>
</feature>
<evidence type="ECO:0000313" key="9">
    <source>
        <dbReference type="EMBL" id="WOL11724.1"/>
    </source>
</evidence>
<dbReference type="PANTHER" id="PTHR19317">
    <property type="entry name" value="PRENYLATED RAB ACCEPTOR 1-RELATED"/>
    <property type="match status" value="1"/>
</dbReference>
<organism evidence="9 10">
    <name type="scientific">Canna indica</name>
    <name type="common">Indian-shot</name>
    <dbReference type="NCBI Taxonomy" id="4628"/>
    <lineage>
        <taxon>Eukaryota</taxon>
        <taxon>Viridiplantae</taxon>
        <taxon>Streptophyta</taxon>
        <taxon>Embryophyta</taxon>
        <taxon>Tracheophyta</taxon>
        <taxon>Spermatophyta</taxon>
        <taxon>Magnoliopsida</taxon>
        <taxon>Liliopsida</taxon>
        <taxon>Zingiberales</taxon>
        <taxon>Cannaceae</taxon>
        <taxon>Canna</taxon>
    </lineage>
</organism>
<feature type="transmembrane region" description="Helical" evidence="7">
    <location>
        <begin position="160"/>
        <end position="180"/>
    </location>
</feature>
<dbReference type="GO" id="GO:0005794">
    <property type="term" value="C:Golgi apparatus"/>
    <property type="evidence" value="ECO:0007669"/>
    <property type="project" value="TreeGrafter"/>
</dbReference>
<comment type="subcellular location">
    <subcellularLocation>
        <location evidence="2 7">Membrane</location>
        <topology evidence="2 7">Multi-pass membrane protein</topology>
    </subcellularLocation>
</comment>
<dbReference type="Pfam" id="PF03208">
    <property type="entry name" value="PRA1"/>
    <property type="match status" value="1"/>
</dbReference>
<dbReference type="GO" id="GO:0016020">
    <property type="term" value="C:membrane"/>
    <property type="evidence" value="ECO:0007669"/>
    <property type="project" value="UniProtKB-SubCell"/>
</dbReference>
<sequence length="240" mass="25608">MDGGAPKMQKTSTEFAYSYIPTYPTPSSSSWPPSTETPAQPTKSPSSAPPSATPSPAAHVADLVSRFKDQGKALIASQRPWPQLLDTAALTRPANFGDALTRLRRNGSHFRSNYALFSIAILSVSLLWHPGSLFAFVALLAAWYFLYFSRDQPLVLFGRLIDDGTVLGSLSVITVLAFLFSDVGSTVFGALMLAAALVCVHAMLRSTDDLPLDESEAASGGLVGPAFGIPVQSQAYVRIV</sequence>
<feature type="transmembrane region" description="Helical" evidence="7">
    <location>
        <begin position="110"/>
        <end position="127"/>
    </location>
</feature>
<keyword evidence="4 7" id="KW-0812">Transmembrane</keyword>
<feature type="region of interest" description="Disordered" evidence="8">
    <location>
        <begin position="23"/>
        <end position="57"/>
    </location>
</feature>
<proteinExistence type="inferred from homology"/>
<evidence type="ECO:0000256" key="1">
    <source>
        <dbReference type="ARBA" id="ARBA00002501"/>
    </source>
</evidence>
<feature type="compositionally biased region" description="Low complexity" evidence="8">
    <location>
        <begin position="23"/>
        <end position="46"/>
    </location>
</feature>
<comment type="similarity">
    <text evidence="3 7">Belongs to the PRA1 family.</text>
</comment>
<keyword evidence="10" id="KW-1185">Reference proteome</keyword>
<dbReference type="PANTHER" id="PTHR19317:SF58">
    <property type="entry name" value="OS03G0741600 PROTEIN"/>
    <property type="match status" value="1"/>
</dbReference>
<keyword evidence="7" id="KW-0813">Transport</keyword>
<evidence type="ECO:0000313" key="10">
    <source>
        <dbReference type="Proteomes" id="UP001327560"/>
    </source>
</evidence>
<name>A0AAQ3KNA5_9LILI</name>
<protein>
    <recommendedName>
        <fullName evidence="7">PRA1 family protein</fullName>
    </recommendedName>
</protein>
<dbReference type="EMBL" id="CP136895">
    <property type="protein sequence ID" value="WOL11724.1"/>
    <property type="molecule type" value="Genomic_DNA"/>
</dbReference>
<gene>
    <name evidence="9" type="ORF">Cni_G20488</name>
</gene>
<keyword evidence="6 7" id="KW-0472">Membrane</keyword>
<evidence type="ECO:0000256" key="3">
    <source>
        <dbReference type="ARBA" id="ARBA00006483"/>
    </source>
</evidence>
<evidence type="ECO:0000256" key="5">
    <source>
        <dbReference type="ARBA" id="ARBA00022989"/>
    </source>
</evidence>